<dbReference type="SMART" id="SM01230">
    <property type="entry name" value="Gln-synt_C"/>
    <property type="match status" value="1"/>
</dbReference>
<evidence type="ECO:0000259" key="4">
    <source>
        <dbReference type="PROSITE" id="PS51987"/>
    </source>
</evidence>
<dbReference type="GO" id="GO:0004356">
    <property type="term" value="F:glutamine synthetase activity"/>
    <property type="evidence" value="ECO:0007669"/>
    <property type="project" value="InterPro"/>
</dbReference>
<protein>
    <submittedName>
        <fullName evidence="5">Gamma-glutamyl-putrescine synthetase</fullName>
    </submittedName>
</protein>
<dbReference type="InterPro" id="IPR008146">
    <property type="entry name" value="Gln_synth_cat_dom"/>
</dbReference>
<keyword evidence="1" id="KW-0436">Ligase</keyword>
<dbReference type="Pfam" id="PF00120">
    <property type="entry name" value="Gln-synt_C"/>
    <property type="match status" value="1"/>
</dbReference>
<dbReference type="SUPFAM" id="SSF55931">
    <property type="entry name" value="Glutamine synthetase/guanido kinase"/>
    <property type="match status" value="1"/>
</dbReference>
<dbReference type="GO" id="GO:0006598">
    <property type="term" value="P:polyamine catabolic process"/>
    <property type="evidence" value="ECO:0007669"/>
    <property type="project" value="TreeGrafter"/>
</dbReference>
<organism evidence="5">
    <name type="scientific">uncultured bacterium BLR9</name>
    <dbReference type="NCBI Taxonomy" id="506525"/>
    <lineage>
        <taxon>Bacteria</taxon>
        <taxon>environmental samples</taxon>
    </lineage>
</organism>
<reference evidence="5" key="1">
    <citation type="journal article" date="2009" name="ISME J.">
        <title>Functional metagenomics reveals diverse beta-lactamases in a remote Alaskan soil.</title>
        <authorList>
            <person name="Allen H.K."/>
            <person name="Moe L.A."/>
            <person name="Rodbumrer J."/>
            <person name="Gaarder A."/>
            <person name="Handelsman J."/>
        </authorList>
    </citation>
    <scope>NUCLEOTIDE SEQUENCE</scope>
</reference>
<evidence type="ECO:0000313" key="5">
    <source>
        <dbReference type="EMBL" id="ACN58787.1"/>
    </source>
</evidence>
<proteinExistence type="inferred from homology"/>
<accession>C0INA1</accession>
<dbReference type="EMBL" id="EU408350">
    <property type="protein sequence ID" value="ACN58787.1"/>
    <property type="molecule type" value="Genomic_DNA"/>
</dbReference>
<evidence type="ECO:0000256" key="2">
    <source>
        <dbReference type="PROSITE-ProRule" id="PRU01331"/>
    </source>
</evidence>
<dbReference type="PROSITE" id="PS51987">
    <property type="entry name" value="GS_CATALYTIC"/>
    <property type="match status" value="1"/>
</dbReference>
<dbReference type="AlphaFoldDB" id="C0INA1"/>
<dbReference type="InterPro" id="IPR036651">
    <property type="entry name" value="Gln_synt_N_sf"/>
</dbReference>
<comment type="similarity">
    <text evidence="2 3">Belongs to the glutamine synthetase family.</text>
</comment>
<dbReference type="GO" id="GO:0006542">
    <property type="term" value="P:glutamine biosynthetic process"/>
    <property type="evidence" value="ECO:0007669"/>
    <property type="project" value="InterPro"/>
</dbReference>
<dbReference type="PANTHER" id="PTHR43785">
    <property type="entry name" value="GAMMA-GLUTAMYLPUTRESCINE SYNTHETASE"/>
    <property type="match status" value="1"/>
</dbReference>
<name>C0INA1_9BACT</name>
<dbReference type="SUPFAM" id="SSF54368">
    <property type="entry name" value="Glutamine synthetase, N-terminal domain"/>
    <property type="match status" value="1"/>
</dbReference>
<gene>
    <name evidence="5" type="ORF">AKSOIL_0142</name>
</gene>
<dbReference type="InterPro" id="IPR014746">
    <property type="entry name" value="Gln_synth/guanido_kin_cat_dom"/>
</dbReference>
<dbReference type="Gene3D" id="3.30.590.10">
    <property type="entry name" value="Glutamine synthetase/guanido kinase, catalytic domain"/>
    <property type="match status" value="1"/>
</dbReference>
<dbReference type="PANTHER" id="PTHR43785:SF12">
    <property type="entry name" value="TYPE-1 GLUTAMINE SYNTHETASE 2"/>
    <property type="match status" value="1"/>
</dbReference>
<sequence>MSRQDTSRGWKPNAKARDELAALLAAHPEIAFVDAAIPDIAGTLRGKRIAAADILKLFDTGMQLPASLHLMDVRGEMMNPQGRGYSDGDPDGTAWPIAGTAMQVWGADPPRAQILMDFRDADGAPLAHDPRAILERVVARFAELDLTPVAAHELEFYLIDHKRDARGRPQPPLNPLTGARENAPSVYGLDDLDRYQTFLTALHEAAAMQRVPVSAASKEYAPGQFEANLRHQANAVTASDHAVLLRQIVKAAALRQDCQATFLAKPYPDKSGSGQHVHVSLIDTKGRNIFDNGTEEGGELLRFAAGGLAALMGESMAFFAPNLNDYRRFAPDMFAPVNRRWGINNRSAGLRVPVGPSSARRIEHRCAGADANPYLVMAAVLAGVHHGITRRIDPGPPAVGNVSHEPDAALPFGLEDALLMLERAQIIPNYFGAAGTMLYRQTKAAELQRFRKIISAEEYDWYL</sequence>
<evidence type="ECO:0000256" key="1">
    <source>
        <dbReference type="ARBA" id="ARBA00022598"/>
    </source>
</evidence>
<evidence type="ECO:0000256" key="3">
    <source>
        <dbReference type="RuleBase" id="RU000384"/>
    </source>
</evidence>
<feature type="domain" description="GS catalytic" evidence="4">
    <location>
        <begin position="130"/>
        <end position="463"/>
    </location>
</feature>